<dbReference type="Pfam" id="PF02743">
    <property type="entry name" value="dCache_1"/>
    <property type="match status" value="1"/>
</dbReference>
<dbReference type="GO" id="GO:0071111">
    <property type="term" value="F:cyclic-guanylate-specific phosphodiesterase activity"/>
    <property type="evidence" value="ECO:0007669"/>
    <property type="project" value="InterPro"/>
</dbReference>
<dbReference type="InterPro" id="IPR001633">
    <property type="entry name" value="EAL_dom"/>
</dbReference>
<keyword evidence="5 7" id="KW-1133">Transmembrane helix</keyword>
<evidence type="ECO:0000313" key="11">
    <source>
        <dbReference type="Proteomes" id="UP000227088"/>
    </source>
</evidence>
<dbReference type="Proteomes" id="UP000227088">
    <property type="component" value="Unassembled WGS sequence"/>
</dbReference>
<organism evidence="10 11">
    <name type="scientific">Oleispira antarctica</name>
    <dbReference type="NCBI Taxonomy" id="188908"/>
    <lineage>
        <taxon>Bacteria</taxon>
        <taxon>Pseudomonadati</taxon>
        <taxon>Pseudomonadota</taxon>
        <taxon>Gammaproteobacteria</taxon>
        <taxon>Oceanospirillales</taxon>
        <taxon>Oceanospirillaceae</taxon>
        <taxon>Oleispira</taxon>
    </lineage>
</organism>
<dbReference type="SMART" id="SM00052">
    <property type="entry name" value="EAL"/>
    <property type="match status" value="1"/>
</dbReference>
<proteinExistence type="predicted"/>
<gene>
    <name evidence="10" type="ORF">A9R00_11660</name>
</gene>
<dbReference type="Pfam" id="PF00563">
    <property type="entry name" value="EAL"/>
    <property type="match status" value="1"/>
</dbReference>
<comment type="caution">
    <text evidence="10">The sequence shown here is derived from an EMBL/GenBank/DDBJ whole genome shotgun (WGS) entry which is preliminary data.</text>
</comment>
<comment type="cofactor">
    <cofactor evidence="1">
        <name>Mg(2+)</name>
        <dbReference type="ChEBI" id="CHEBI:18420"/>
    </cofactor>
</comment>
<dbReference type="SUPFAM" id="SSF141868">
    <property type="entry name" value="EAL domain-like"/>
    <property type="match status" value="1"/>
</dbReference>
<protein>
    <recommendedName>
        <fullName evidence="12">GGDEF domain-containing protein</fullName>
    </recommendedName>
</protein>
<evidence type="ECO:0000256" key="4">
    <source>
        <dbReference type="ARBA" id="ARBA00022692"/>
    </source>
</evidence>
<comment type="subcellular location">
    <subcellularLocation>
        <location evidence="2">Cell membrane</location>
        <topology evidence="2">Multi-pass membrane protein</topology>
    </subcellularLocation>
</comment>
<keyword evidence="6 7" id="KW-0472">Membrane</keyword>
<dbReference type="Gene3D" id="3.30.70.270">
    <property type="match status" value="1"/>
</dbReference>
<dbReference type="FunFam" id="3.30.70.270:FF:000001">
    <property type="entry name" value="Diguanylate cyclase domain protein"/>
    <property type="match status" value="1"/>
</dbReference>
<dbReference type="CDD" id="cd01948">
    <property type="entry name" value="EAL"/>
    <property type="match status" value="1"/>
</dbReference>
<reference evidence="11" key="1">
    <citation type="journal article" date="2017" name="Proc. Natl. Acad. Sci. U.S.A.">
        <title>Simulation of Deepwater Horizon oil plume reveals substrate specialization within a complex community of hydrocarbon degraders.</title>
        <authorList>
            <person name="Hu P."/>
            <person name="Dubinsky E.A."/>
            <person name="Probst A.J."/>
            <person name="Wang J."/>
            <person name="Sieber C.M.K."/>
            <person name="Tom L.M."/>
            <person name="Gardinali P."/>
            <person name="Banfield J.F."/>
            <person name="Atlas R.M."/>
            <person name="Andersen G.L."/>
        </authorList>
    </citation>
    <scope>NUCLEOTIDE SEQUENCE [LARGE SCALE GENOMIC DNA]</scope>
</reference>
<dbReference type="Gene3D" id="3.20.20.450">
    <property type="entry name" value="EAL domain"/>
    <property type="match status" value="1"/>
</dbReference>
<keyword evidence="4 7" id="KW-0812">Transmembrane</keyword>
<dbReference type="InterPro" id="IPR033479">
    <property type="entry name" value="dCache_1"/>
</dbReference>
<dbReference type="PROSITE" id="PS50887">
    <property type="entry name" value="GGDEF"/>
    <property type="match status" value="1"/>
</dbReference>
<dbReference type="NCBIfam" id="TIGR00254">
    <property type="entry name" value="GGDEF"/>
    <property type="match status" value="1"/>
</dbReference>
<dbReference type="GO" id="GO:0005886">
    <property type="term" value="C:plasma membrane"/>
    <property type="evidence" value="ECO:0007669"/>
    <property type="project" value="UniProtKB-SubCell"/>
</dbReference>
<name>A0A1Y5HHZ0_OLEAN</name>
<evidence type="ECO:0008006" key="12">
    <source>
        <dbReference type="Google" id="ProtNLM"/>
    </source>
</evidence>
<sequence>MKRYLSDTSFKISTGFLLATFALLSILAFVLQGELRQKLESDSSKQVEASGNAIVAELVRQTSLVHSLAESLATVVNSIPFSDQTYHQLLPQLIDINNSNSLVAGGGIWPEPKQLDPNKDRNSYFWGKNKNGSLDFFDDYNLATGKGYRNEEWYVPAKFLADNSCYWSRSYVDPFSKEPMVTCTIPIHKDNEYIGASTIDMKLEGLHQFFQKQSENLGGYVFLVDQNNKFISFPQSDGILIGDNSALINITEFSSKEPQFEHLAKRLLEISQEIFITRSEYQQQHQSMARYLSDNSYQVSPEQANVMASSIINPIKETLGNSYLLDYFQLEDDFLLQEDVNVSIFHVPDSYWKLVVVTPISTDFIAVSKIIKQTSKQIIFPTIITMFIFFAFIHSYFIHPLIRISQHLREYANEPENEQLLEGFGSGDFGKLAYLYNNKTTLVQQSLLEISKSNSQLQIYASYDDLTGTYNRRAFENFIEKLLVSETRNENAIFYLDLDQFKVVNDTAGHIAGDELLKAVSKCIADSLRDDDILARIGGDEFAMIVKAPTIDTALSIAERIKQAISSYRFNWQGNIFTVSSSIGILHLSTLEGDKQKMLSCVDSACYAAKEAGRNRNHLYLPEDHSISERFGEMESLVTLRKAIDENRLFLEYQLIKHITGTAPCGFEALVRMKDSEGNTIYPNKFMPAAERYNATWDVDRWVIEQAIAEFKTIKKTFDTGFCSINLTADALNHEQLLTTIENALSNNDIAGSYFCFEITETNAIANIDLACEIINSIRQLGSRVSLDDFGTGMSSYSYLKELPVDYLKIDGAFVKNIESDIIDHAFVKSITDIAFAMNIQTVAEWVENESIVFTLKDIGVVYAQGFGISKPMSYSNLIKNKSSINNIINKRF</sequence>
<evidence type="ECO:0000256" key="3">
    <source>
        <dbReference type="ARBA" id="ARBA00022475"/>
    </source>
</evidence>
<feature type="domain" description="EAL" evidence="8">
    <location>
        <begin position="633"/>
        <end position="886"/>
    </location>
</feature>
<dbReference type="Gene3D" id="3.30.450.20">
    <property type="entry name" value="PAS domain"/>
    <property type="match status" value="1"/>
</dbReference>
<evidence type="ECO:0000256" key="6">
    <source>
        <dbReference type="ARBA" id="ARBA00023136"/>
    </source>
</evidence>
<dbReference type="Pfam" id="PF00990">
    <property type="entry name" value="GGDEF"/>
    <property type="match status" value="1"/>
</dbReference>
<dbReference type="PANTHER" id="PTHR33121:SF23">
    <property type="entry name" value="CYCLIC DI-GMP PHOSPHODIESTERASE PDEB"/>
    <property type="match status" value="1"/>
</dbReference>
<dbReference type="InterPro" id="IPR050706">
    <property type="entry name" value="Cyclic-di-GMP_PDE-like"/>
</dbReference>
<dbReference type="InterPro" id="IPR029787">
    <property type="entry name" value="Nucleotide_cyclase"/>
</dbReference>
<keyword evidence="3" id="KW-1003">Cell membrane</keyword>
<feature type="transmembrane region" description="Helical" evidence="7">
    <location>
        <begin position="12"/>
        <end position="31"/>
    </location>
</feature>
<evidence type="ECO:0000259" key="8">
    <source>
        <dbReference type="PROSITE" id="PS50883"/>
    </source>
</evidence>
<evidence type="ECO:0000256" key="7">
    <source>
        <dbReference type="SAM" id="Phobius"/>
    </source>
</evidence>
<feature type="transmembrane region" description="Helical" evidence="7">
    <location>
        <begin position="378"/>
        <end position="398"/>
    </location>
</feature>
<dbReference type="CDD" id="cd01949">
    <property type="entry name" value="GGDEF"/>
    <property type="match status" value="1"/>
</dbReference>
<feature type="domain" description="GGDEF" evidence="9">
    <location>
        <begin position="489"/>
        <end position="622"/>
    </location>
</feature>
<evidence type="ECO:0000256" key="2">
    <source>
        <dbReference type="ARBA" id="ARBA00004651"/>
    </source>
</evidence>
<dbReference type="EMBL" id="MABE01000665">
    <property type="protein sequence ID" value="OUS36237.1"/>
    <property type="molecule type" value="Genomic_DNA"/>
</dbReference>
<evidence type="ECO:0000313" key="10">
    <source>
        <dbReference type="EMBL" id="OUS36237.1"/>
    </source>
</evidence>
<evidence type="ECO:0000259" key="9">
    <source>
        <dbReference type="PROSITE" id="PS50887"/>
    </source>
</evidence>
<dbReference type="PROSITE" id="PS50883">
    <property type="entry name" value="EAL"/>
    <property type="match status" value="1"/>
</dbReference>
<dbReference type="SUPFAM" id="SSF55073">
    <property type="entry name" value="Nucleotide cyclase"/>
    <property type="match status" value="1"/>
</dbReference>
<dbReference type="AlphaFoldDB" id="A0A1Y5HHZ0"/>
<dbReference type="CDD" id="cd12913">
    <property type="entry name" value="PDC1_MCP_like"/>
    <property type="match status" value="1"/>
</dbReference>
<dbReference type="InterPro" id="IPR000160">
    <property type="entry name" value="GGDEF_dom"/>
</dbReference>
<dbReference type="SMART" id="SM00267">
    <property type="entry name" value="GGDEF"/>
    <property type="match status" value="1"/>
</dbReference>
<dbReference type="InterPro" id="IPR043128">
    <property type="entry name" value="Rev_trsase/Diguanyl_cyclase"/>
</dbReference>
<evidence type="ECO:0000256" key="5">
    <source>
        <dbReference type="ARBA" id="ARBA00022989"/>
    </source>
</evidence>
<evidence type="ECO:0000256" key="1">
    <source>
        <dbReference type="ARBA" id="ARBA00001946"/>
    </source>
</evidence>
<dbReference type="InterPro" id="IPR035919">
    <property type="entry name" value="EAL_sf"/>
</dbReference>
<dbReference type="PANTHER" id="PTHR33121">
    <property type="entry name" value="CYCLIC DI-GMP PHOSPHODIESTERASE PDEF"/>
    <property type="match status" value="1"/>
</dbReference>
<accession>A0A1Y5HHZ0</accession>